<gene>
    <name evidence="1" type="ORF">EV652_113172</name>
</gene>
<dbReference type="EMBL" id="SLWN01000013">
    <property type="protein sequence ID" value="TCO19773.1"/>
    <property type="molecule type" value="Genomic_DNA"/>
</dbReference>
<protein>
    <submittedName>
        <fullName evidence="1">Uncharacterized protein</fullName>
    </submittedName>
</protein>
<keyword evidence="2" id="KW-1185">Reference proteome</keyword>
<name>A0A4R2H3U5_9ACTN</name>
<evidence type="ECO:0000313" key="2">
    <source>
        <dbReference type="Proteomes" id="UP000294508"/>
    </source>
</evidence>
<accession>A0A4R2H3U5</accession>
<dbReference type="AlphaFoldDB" id="A0A4R2H3U5"/>
<dbReference type="InterPro" id="IPR046080">
    <property type="entry name" value="DUF6098"/>
</dbReference>
<reference evidence="1 2" key="1">
    <citation type="journal article" date="2015" name="Stand. Genomic Sci.">
        <title>Genomic Encyclopedia of Bacterial and Archaeal Type Strains, Phase III: the genomes of soil and plant-associated and newly described type strains.</title>
        <authorList>
            <person name="Whitman W.B."/>
            <person name="Woyke T."/>
            <person name="Klenk H.P."/>
            <person name="Zhou Y."/>
            <person name="Lilburn T.G."/>
            <person name="Beck B.J."/>
            <person name="De Vos P."/>
            <person name="Vandamme P."/>
            <person name="Eisen J.A."/>
            <person name="Garrity G."/>
            <person name="Hugenholtz P."/>
            <person name="Kyrpides N.C."/>
        </authorList>
    </citation>
    <scope>NUCLEOTIDE SEQUENCE [LARGE SCALE GENOMIC DNA]</scope>
    <source>
        <strain evidence="1 2">VKM Ac-2572</strain>
    </source>
</reference>
<organism evidence="1 2">
    <name type="scientific">Kribbella steppae</name>
    <dbReference type="NCBI Taxonomy" id="2512223"/>
    <lineage>
        <taxon>Bacteria</taxon>
        <taxon>Bacillati</taxon>
        <taxon>Actinomycetota</taxon>
        <taxon>Actinomycetes</taxon>
        <taxon>Propionibacteriales</taxon>
        <taxon>Kribbellaceae</taxon>
        <taxon>Kribbella</taxon>
    </lineage>
</organism>
<proteinExistence type="predicted"/>
<dbReference type="Pfam" id="PF19593">
    <property type="entry name" value="DUF6098"/>
    <property type="match status" value="1"/>
</dbReference>
<dbReference type="Proteomes" id="UP000294508">
    <property type="component" value="Unassembled WGS sequence"/>
</dbReference>
<sequence>MCRERIARPELGYLGGMSEMSPQRLIAGEAPRELPVIQTLAELVEFVVAQDGVLLRYSKGPWYDAEAGPSRDYEADVDLPGLSATTVTPEPWWPRPPADWVARRVCKYAELGEDKDRYPWLLTGEVAGWGPDHEPVVVDVHPLARISQKALAQARDLYEKRFNVGKGSAS</sequence>
<evidence type="ECO:0000313" key="1">
    <source>
        <dbReference type="EMBL" id="TCO19773.1"/>
    </source>
</evidence>
<comment type="caution">
    <text evidence="1">The sequence shown here is derived from an EMBL/GenBank/DDBJ whole genome shotgun (WGS) entry which is preliminary data.</text>
</comment>